<dbReference type="InterPro" id="IPR000160">
    <property type="entry name" value="GGDEF_dom"/>
</dbReference>
<dbReference type="eggNOG" id="COG0517">
    <property type="taxonomic scope" value="Bacteria"/>
</dbReference>
<keyword evidence="1" id="KW-0129">CBS domain</keyword>
<evidence type="ECO:0000256" key="1">
    <source>
        <dbReference type="PROSITE-ProRule" id="PRU00703"/>
    </source>
</evidence>
<dbReference type="Proteomes" id="UP000001062">
    <property type="component" value="Chromosome"/>
</dbReference>
<dbReference type="InterPro" id="IPR029787">
    <property type="entry name" value="Nucleotide_cyclase"/>
</dbReference>
<dbReference type="PANTHER" id="PTHR33121">
    <property type="entry name" value="CYCLIC DI-GMP PHOSPHODIESTERASE PDEF"/>
    <property type="match status" value="1"/>
</dbReference>
<evidence type="ECO:0000313" key="6">
    <source>
        <dbReference type="Proteomes" id="UP000001062"/>
    </source>
</evidence>
<dbReference type="CDD" id="cd01949">
    <property type="entry name" value="GGDEF"/>
    <property type="match status" value="1"/>
</dbReference>
<dbReference type="eggNOG" id="COG2200">
    <property type="taxonomic scope" value="Bacteria"/>
</dbReference>
<feature type="domain" description="CBS" evidence="4">
    <location>
        <begin position="271"/>
        <end position="329"/>
    </location>
</feature>
<dbReference type="InterPro" id="IPR001633">
    <property type="entry name" value="EAL_dom"/>
</dbReference>
<feature type="domain" description="EAL" evidence="2">
    <location>
        <begin position="2"/>
        <end position="252"/>
    </location>
</feature>
<dbReference type="SMART" id="SM00267">
    <property type="entry name" value="GGDEF"/>
    <property type="match status" value="1"/>
</dbReference>
<dbReference type="CDD" id="cd01948">
    <property type="entry name" value="EAL"/>
    <property type="match status" value="1"/>
</dbReference>
<dbReference type="Pfam" id="PF00990">
    <property type="entry name" value="GGDEF"/>
    <property type="match status" value="1"/>
</dbReference>
<dbReference type="OrthoDB" id="1673646at2"/>
<evidence type="ECO:0000259" key="3">
    <source>
        <dbReference type="PROSITE" id="PS50887"/>
    </source>
</evidence>
<feature type="domain" description="GGDEF" evidence="3">
    <location>
        <begin position="427"/>
        <end position="578"/>
    </location>
</feature>
<proteinExistence type="predicted"/>
<organism evidence="5 6">
    <name type="scientific">Marinomonas mediterranea (strain ATCC 700492 / JCM 21426 / NBRC 103028 / MMB-1)</name>
    <dbReference type="NCBI Taxonomy" id="717774"/>
    <lineage>
        <taxon>Bacteria</taxon>
        <taxon>Pseudomonadati</taxon>
        <taxon>Pseudomonadota</taxon>
        <taxon>Gammaproteobacteria</taxon>
        <taxon>Oceanospirillales</taxon>
        <taxon>Oceanospirillaceae</taxon>
        <taxon>Marinomonas</taxon>
    </lineage>
</organism>
<dbReference type="InterPro" id="IPR000644">
    <property type="entry name" value="CBS_dom"/>
</dbReference>
<dbReference type="eggNOG" id="COG2199">
    <property type="taxonomic scope" value="Bacteria"/>
</dbReference>
<protein>
    <submittedName>
        <fullName evidence="5">Diguanylate cyclase/phosphodiesterase with CBS domains</fullName>
    </submittedName>
</protein>
<dbReference type="PATRIC" id="fig|717774.3.peg.3664"/>
<sequence length="604" mass="67598">MQDNQVQLLHKTLSEGLVTPYFQPIFDLRTGEVFGHEALSRGPIRTPLFAPDVLFPLAESENKLHELEILCRSKALSRFVELDLNGKLFLNVSASLLSSPHHQRGMTLSILRNLGLDEKKIVIELSEQHPYDRDGLSHNSVNHYREMGFQVAIDDLGAGYSGLRLWSELQPDIVKIDKHFIQGIDQDDVKQEFVRSIIAIGQRLKCTLIAEGIETRQELDQVIELGIPYGQGYFLGRPTPSPSDTTHLYLAKQARKKEQFDSNHGETVWTLCKPSPSVKFDSPLRDVAKLFSQHHDLFVVPVLDNGQPIGVIRRHALHELFSTPYGRALYEHKAATNLLSEDTIIVESSVSLASVSTMLTEQEADTLNNEIIIVKGGQYIGTGHLRDLLKRITELKIQNATYSNPLTLLPGNVPIHKEVNRRLTNLDNFHVAYFDLNDFKPFNDYFGYAKGDEVIQLLGNIIREETHPESNFIGHIGGDDFVVIFADDNWHEQCEAILTSFDQRVRTFYDADTLLAGGVWSPNRHGETVFHPILSLSIGVVNPDPAKCNSHHYVAELAAQAKKAAKKQGGNSVYLLTPHYTQASLTQTSSAQASLTQSSLTQTS</sequence>
<evidence type="ECO:0000259" key="2">
    <source>
        <dbReference type="PROSITE" id="PS50883"/>
    </source>
</evidence>
<dbReference type="KEGG" id="mme:Marme_3556"/>
<evidence type="ECO:0000313" key="5">
    <source>
        <dbReference type="EMBL" id="ADZ92769.1"/>
    </source>
</evidence>
<evidence type="ECO:0000259" key="4">
    <source>
        <dbReference type="PROSITE" id="PS51371"/>
    </source>
</evidence>
<dbReference type="Gene3D" id="3.30.70.270">
    <property type="match status" value="1"/>
</dbReference>
<dbReference type="Pfam" id="PF00571">
    <property type="entry name" value="CBS"/>
    <property type="match status" value="1"/>
</dbReference>
<dbReference type="PROSITE" id="PS50887">
    <property type="entry name" value="GGDEF"/>
    <property type="match status" value="1"/>
</dbReference>
<dbReference type="InterPro" id="IPR035919">
    <property type="entry name" value="EAL_sf"/>
</dbReference>
<dbReference type="InterPro" id="IPR046342">
    <property type="entry name" value="CBS_dom_sf"/>
</dbReference>
<dbReference type="SUPFAM" id="SSF55073">
    <property type="entry name" value="Nucleotide cyclase"/>
    <property type="match status" value="1"/>
</dbReference>
<dbReference type="CDD" id="cd04598">
    <property type="entry name" value="CBS_pair_GGDEF_EAL"/>
    <property type="match status" value="1"/>
</dbReference>
<accession>F2JUF0</accession>
<name>F2JUF0_MARM1</name>
<dbReference type="SUPFAM" id="SSF141868">
    <property type="entry name" value="EAL domain-like"/>
    <property type="match status" value="1"/>
</dbReference>
<dbReference type="RefSeq" id="WP_013662671.1">
    <property type="nucleotide sequence ID" value="NC_015276.1"/>
</dbReference>
<dbReference type="GO" id="GO:0071111">
    <property type="term" value="F:cyclic-guanylate-specific phosphodiesterase activity"/>
    <property type="evidence" value="ECO:0007669"/>
    <property type="project" value="InterPro"/>
</dbReference>
<reference evidence="5 6" key="1">
    <citation type="journal article" date="2012" name="Stand. Genomic Sci.">
        <title>Complete genome sequence of the melanogenic marine bacterium Marinomonas mediterranea type strain (MMB-1(T)).</title>
        <authorList>
            <person name="Lucas-Elio P."/>
            <person name="Goodwin L."/>
            <person name="Woyke T."/>
            <person name="Pitluck S."/>
            <person name="Nolan M."/>
            <person name="Kyrpides N.C."/>
            <person name="Detter J.C."/>
            <person name="Copeland A."/>
            <person name="Teshima H."/>
            <person name="Bruce D."/>
            <person name="Detter C."/>
            <person name="Tapia R."/>
            <person name="Han S."/>
            <person name="Land M.L."/>
            <person name="Ivanova N."/>
            <person name="Mikhailova N."/>
            <person name="Johnston A.W."/>
            <person name="Sanchez-Amat A."/>
        </authorList>
    </citation>
    <scope>NUCLEOTIDE SEQUENCE [LARGE SCALE GENOMIC DNA]</scope>
    <source>
        <strain evidence="6">ATCC 700492 / JCM 21426 / NBRC 103028 / MMB-1</strain>
    </source>
</reference>
<dbReference type="PROSITE" id="PS51371">
    <property type="entry name" value="CBS"/>
    <property type="match status" value="1"/>
</dbReference>
<dbReference type="InterPro" id="IPR043128">
    <property type="entry name" value="Rev_trsase/Diguanyl_cyclase"/>
</dbReference>
<dbReference type="Pfam" id="PF00563">
    <property type="entry name" value="EAL"/>
    <property type="match status" value="1"/>
</dbReference>
<dbReference type="STRING" id="717774.Marme_3556"/>
<dbReference type="EMBL" id="CP002583">
    <property type="protein sequence ID" value="ADZ92769.1"/>
    <property type="molecule type" value="Genomic_DNA"/>
</dbReference>
<dbReference type="PANTHER" id="PTHR33121:SF76">
    <property type="entry name" value="SIGNALING PROTEIN"/>
    <property type="match status" value="1"/>
</dbReference>
<dbReference type="SMART" id="SM00052">
    <property type="entry name" value="EAL"/>
    <property type="match status" value="1"/>
</dbReference>
<gene>
    <name evidence="5" type="ordered locus">Marme_3556</name>
</gene>
<dbReference type="SUPFAM" id="SSF54631">
    <property type="entry name" value="CBS-domain pair"/>
    <property type="match status" value="1"/>
</dbReference>
<dbReference type="Gene3D" id="3.20.20.450">
    <property type="entry name" value="EAL domain"/>
    <property type="match status" value="1"/>
</dbReference>
<dbReference type="HOGENOM" id="CLU_015702_2_1_6"/>
<dbReference type="InterPro" id="IPR050706">
    <property type="entry name" value="Cyclic-di-GMP_PDE-like"/>
</dbReference>
<dbReference type="PROSITE" id="PS50883">
    <property type="entry name" value="EAL"/>
    <property type="match status" value="1"/>
</dbReference>
<dbReference type="NCBIfam" id="TIGR00254">
    <property type="entry name" value="GGDEF"/>
    <property type="match status" value="1"/>
</dbReference>
<dbReference type="AlphaFoldDB" id="F2JUF0"/>
<keyword evidence="6" id="KW-1185">Reference proteome</keyword>